<feature type="transmembrane region" description="Helical" evidence="2">
    <location>
        <begin position="138"/>
        <end position="156"/>
    </location>
</feature>
<evidence type="ECO:0000313" key="3">
    <source>
        <dbReference type="EnsemblPlants" id="OPUNC08G05630.1"/>
    </source>
</evidence>
<keyword evidence="2" id="KW-1133">Transmembrane helix</keyword>
<protein>
    <submittedName>
        <fullName evidence="3">Uncharacterized protein</fullName>
    </submittedName>
</protein>
<keyword evidence="4" id="KW-1185">Reference proteome</keyword>
<organism evidence="3">
    <name type="scientific">Oryza punctata</name>
    <name type="common">Red rice</name>
    <dbReference type="NCBI Taxonomy" id="4537"/>
    <lineage>
        <taxon>Eukaryota</taxon>
        <taxon>Viridiplantae</taxon>
        <taxon>Streptophyta</taxon>
        <taxon>Embryophyta</taxon>
        <taxon>Tracheophyta</taxon>
        <taxon>Spermatophyta</taxon>
        <taxon>Magnoliopsida</taxon>
        <taxon>Liliopsida</taxon>
        <taxon>Poales</taxon>
        <taxon>Poaceae</taxon>
        <taxon>BOP clade</taxon>
        <taxon>Oryzoideae</taxon>
        <taxon>Oryzeae</taxon>
        <taxon>Oryzinae</taxon>
        <taxon>Oryza</taxon>
    </lineage>
</organism>
<dbReference type="InterPro" id="IPR022149">
    <property type="entry name" value="DUF3681"/>
</dbReference>
<dbReference type="Gramene" id="OPUNC08G05630.1">
    <property type="protein sequence ID" value="OPUNC08G05630.1"/>
    <property type="gene ID" value="OPUNC08G05630"/>
</dbReference>
<dbReference type="EnsemblPlants" id="OPUNC08G05630.1">
    <property type="protein sequence ID" value="OPUNC08G05630.1"/>
    <property type="gene ID" value="OPUNC08G05630"/>
</dbReference>
<evidence type="ECO:0000256" key="2">
    <source>
        <dbReference type="SAM" id="Phobius"/>
    </source>
</evidence>
<feature type="region of interest" description="Disordered" evidence="1">
    <location>
        <begin position="79"/>
        <end position="100"/>
    </location>
</feature>
<evidence type="ECO:0000256" key="1">
    <source>
        <dbReference type="SAM" id="MobiDB-lite"/>
    </source>
</evidence>
<feature type="compositionally biased region" description="Polar residues" evidence="1">
    <location>
        <begin position="79"/>
        <end position="89"/>
    </location>
</feature>
<dbReference type="Pfam" id="PF12442">
    <property type="entry name" value="DUF3681"/>
    <property type="match status" value="1"/>
</dbReference>
<name>A0A0E0LSA1_ORYPU</name>
<keyword evidence="2" id="KW-0812">Transmembrane</keyword>
<proteinExistence type="predicted"/>
<feature type="transmembrane region" description="Helical" evidence="2">
    <location>
        <begin position="168"/>
        <end position="188"/>
    </location>
</feature>
<dbReference type="HOGENOM" id="CLU_124668_0_0_1"/>
<reference evidence="3" key="1">
    <citation type="submission" date="2015-04" db="UniProtKB">
        <authorList>
            <consortium name="EnsemblPlants"/>
        </authorList>
    </citation>
    <scope>IDENTIFICATION</scope>
</reference>
<dbReference type="AlphaFoldDB" id="A0A0E0LSA1"/>
<dbReference type="Proteomes" id="UP000026962">
    <property type="component" value="Chromosome 8"/>
</dbReference>
<sequence length="190" mass="20620">MHPLILNSILISFAPPTGQQTRVMMAETNNHVTMQAQVVALTEFIQTDTISNSFLLPFSNTAESPRHVIVTISPDAGQNTTVDTTVSHESTGDESDSTKNIEDTKTKLLERGVVTAASAAAAMVSHFLRGAFNHHQEGYYIILILFLLMGLVQMLTAKWTSQTRLGQVVVLLALVPQVLVAGVIISTFTN</sequence>
<accession>A0A0E0LSA1</accession>
<reference evidence="3" key="2">
    <citation type="submission" date="2018-05" db="EMBL/GenBank/DDBJ databases">
        <title>OpunRS2 (Oryza punctata Reference Sequence Version 2).</title>
        <authorList>
            <person name="Zhang J."/>
            <person name="Kudrna D."/>
            <person name="Lee S."/>
            <person name="Talag J."/>
            <person name="Welchert J."/>
            <person name="Wing R.A."/>
        </authorList>
    </citation>
    <scope>NUCLEOTIDE SEQUENCE [LARGE SCALE GENOMIC DNA]</scope>
</reference>
<keyword evidence="2" id="KW-0472">Membrane</keyword>
<evidence type="ECO:0000313" key="4">
    <source>
        <dbReference type="Proteomes" id="UP000026962"/>
    </source>
</evidence>